<dbReference type="InterPro" id="IPR010430">
    <property type="entry name" value="DUF1028"/>
</dbReference>
<dbReference type="EMBL" id="MLQQ01000018">
    <property type="protein sequence ID" value="OIJ12938.1"/>
    <property type="molecule type" value="Genomic_DNA"/>
</dbReference>
<name>A0A1S2LK75_9BACI</name>
<evidence type="ECO:0000313" key="3">
    <source>
        <dbReference type="Proteomes" id="UP000180098"/>
    </source>
</evidence>
<reference evidence="2 3" key="1">
    <citation type="submission" date="2016-10" db="EMBL/GenBank/DDBJ databases">
        <title>Draft genome sequences of four alkaliphilic bacteria belonging to the Anaerobacillus genus.</title>
        <authorList>
            <person name="Bassil N.M."/>
            <person name="Lloyd J.R."/>
        </authorList>
    </citation>
    <scope>NUCLEOTIDE SEQUENCE [LARGE SCALE GENOMIC DNA]</scope>
    <source>
        <strain evidence="2 3">DSM 15340</strain>
    </source>
</reference>
<feature type="domain" description="Putative peptidoglycan binding" evidence="1">
    <location>
        <begin position="214"/>
        <end position="285"/>
    </location>
</feature>
<dbReference type="InterPro" id="IPR014927">
    <property type="entry name" value="PG-bd_2"/>
</dbReference>
<evidence type="ECO:0000313" key="2">
    <source>
        <dbReference type="EMBL" id="OIJ12938.1"/>
    </source>
</evidence>
<dbReference type="Pfam" id="PF08823">
    <property type="entry name" value="PG_binding_2"/>
    <property type="match status" value="1"/>
</dbReference>
<dbReference type="OrthoDB" id="9790012at2"/>
<protein>
    <submittedName>
        <fullName evidence="2">Fimbrial assembly protein FimA</fullName>
    </submittedName>
</protein>
<dbReference type="PANTHER" id="PTHR39328">
    <property type="entry name" value="BLL2871 PROTEIN"/>
    <property type="match status" value="1"/>
</dbReference>
<comment type="caution">
    <text evidence="2">The sequence shown here is derived from an EMBL/GenBank/DDBJ whole genome shotgun (WGS) entry which is preliminary data.</text>
</comment>
<dbReference type="Gene3D" id="3.60.20.10">
    <property type="entry name" value="Glutamine Phosphoribosylpyrophosphate, subunit 1, domain 1"/>
    <property type="match status" value="1"/>
</dbReference>
<dbReference type="PANTHER" id="PTHR39328:SF1">
    <property type="entry name" value="BLL2871 PROTEIN"/>
    <property type="match status" value="1"/>
</dbReference>
<accession>A0A1S2LK75</accession>
<gene>
    <name evidence="2" type="ORF">BKP35_10260</name>
</gene>
<dbReference type="InterPro" id="IPR029055">
    <property type="entry name" value="Ntn_hydrolases_N"/>
</dbReference>
<organism evidence="2 3">
    <name type="scientific">Anaerobacillus arseniciselenatis</name>
    <dbReference type="NCBI Taxonomy" id="85682"/>
    <lineage>
        <taxon>Bacteria</taxon>
        <taxon>Bacillati</taxon>
        <taxon>Bacillota</taxon>
        <taxon>Bacilli</taxon>
        <taxon>Bacillales</taxon>
        <taxon>Bacillaceae</taxon>
        <taxon>Anaerobacillus</taxon>
    </lineage>
</organism>
<proteinExistence type="predicted"/>
<keyword evidence="3" id="KW-1185">Reference proteome</keyword>
<sequence length="292" mass="31400">MKTPKDLVATFSIVGFDPETEELGIAVQSKFLGVGAVVPWAAAGVGAVATQSYANTTYGPKGLELMASGKTAQEAIDHLIAADDDRALRQVGIVDAKGNAATFTGEKCFDWAGGMTGKHFAAQGNILVSEATVKAMATTFETATGTLAERLLAALDAAQEAGGDSRGKQSAALLVVKEEGGYGGFNDRSIDLRVDDHPDPIKELMRIYDLQQLYFSKPTEADVVEINETILMDMSKALASLGYLKEQVETIEELTKGLDNFILTENFEERQQPQGKIDQKVLNFLLSKSRML</sequence>
<dbReference type="Proteomes" id="UP000180098">
    <property type="component" value="Unassembled WGS sequence"/>
</dbReference>
<dbReference type="RefSeq" id="WP_071313245.1">
    <property type="nucleotide sequence ID" value="NZ_MLQQ01000018.1"/>
</dbReference>
<dbReference type="Pfam" id="PF06267">
    <property type="entry name" value="DUF1028"/>
    <property type="match status" value="1"/>
</dbReference>
<dbReference type="AlphaFoldDB" id="A0A1S2LK75"/>
<dbReference type="SUPFAM" id="SSF56235">
    <property type="entry name" value="N-terminal nucleophile aminohydrolases (Ntn hydrolases)"/>
    <property type="match status" value="1"/>
</dbReference>
<evidence type="ECO:0000259" key="1">
    <source>
        <dbReference type="Pfam" id="PF08823"/>
    </source>
</evidence>